<proteinExistence type="predicted"/>
<accession>A0ABP4P6N6</accession>
<evidence type="ECO:0000259" key="1">
    <source>
        <dbReference type="Pfam" id="PF11706"/>
    </source>
</evidence>
<dbReference type="InterPro" id="IPR023286">
    <property type="entry name" value="ABATE_dom_sf"/>
</dbReference>
<keyword evidence="3" id="KW-1185">Reference proteome</keyword>
<dbReference type="RefSeq" id="WP_344188926.1">
    <property type="nucleotide sequence ID" value="NZ_BAAAND010000003.1"/>
</dbReference>
<dbReference type="Proteomes" id="UP001500190">
    <property type="component" value="Unassembled WGS sequence"/>
</dbReference>
<sequence>MHLNPYGADAVLLAVNLATRPAHTPEELAERCEESGVESRLVRERQVTAADLAAVRTALDEWLQVVDAADEQTRVDLVNAMLAKYTEHPRLTNHAGDGWHMHYRPDDVPVGRLVATLISTGTALHLAGRGITRLGRCATEGCDNVYADLSRTGRQRYCTPACANRDAVRRHRARSADA</sequence>
<dbReference type="SUPFAM" id="SSF160904">
    <property type="entry name" value="Jann2411-like"/>
    <property type="match status" value="1"/>
</dbReference>
<comment type="caution">
    <text evidence="2">The sequence shown here is derived from an EMBL/GenBank/DDBJ whole genome shotgun (WGS) entry which is preliminary data.</text>
</comment>
<feature type="domain" description="Zinc finger CGNR" evidence="1">
    <location>
        <begin position="133"/>
        <end position="174"/>
    </location>
</feature>
<protein>
    <submittedName>
        <fullName evidence="2">CGNR zinc finger domain-containing protein</fullName>
    </submittedName>
</protein>
<name>A0ABP4P6N6_9ACTN</name>
<evidence type="ECO:0000313" key="2">
    <source>
        <dbReference type="EMBL" id="GAA1574806.1"/>
    </source>
</evidence>
<dbReference type="Gene3D" id="1.10.3300.10">
    <property type="entry name" value="Jann2411-like domain"/>
    <property type="match status" value="1"/>
</dbReference>
<reference evidence="3" key="1">
    <citation type="journal article" date="2019" name="Int. J. Syst. Evol. Microbiol.">
        <title>The Global Catalogue of Microorganisms (GCM) 10K type strain sequencing project: providing services to taxonomists for standard genome sequencing and annotation.</title>
        <authorList>
            <consortium name="The Broad Institute Genomics Platform"/>
            <consortium name="The Broad Institute Genome Sequencing Center for Infectious Disease"/>
            <person name="Wu L."/>
            <person name="Ma J."/>
        </authorList>
    </citation>
    <scope>NUCLEOTIDE SEQUENCE [LARGE SCALE GENOMIC DNA]</scope>
    <source>
        <strain evidence="3">JCM 14304</strain>
    </source>
</reference>
<gene>
    <name evidence="2" type="ORF">GCM10009742_17360</name>
</gene>
<organism evidence="2 3">
    <name type="scientific">Kribbella karoonensis</name>
    <dbReference type="NCBI Taxonomy" id="324851"/>
    <lineage>
        <taxon>Bacteria</taxon>
        <taxon>Bacillati</taxon>
        <taxon>Actinomycetota</taxon>
        <taxon>Actinomycetes</taxon>
        <taxon>Propionibacteriales</taxon>
        <taxon>Kribbellaceae</taxon>
        <taxon>Kribbella</taxon>
    </lineage>
</organism>
<dbReference type="InterPro" id="IPR021005">
    <property type="entry name" value="Znf_CGNR"/>
</dbReference>
<dbReference type="Pfam" id="PF11706">
    <property type="entry name" value="zf-CGNR"/>
    <property type="match status" value="1"/>
</dbReference>
<dbReference type="EMBL" id="BAAAND010000003">
    <property type="protein sequence ID" value="GAA1574806.1"/>
    <property type="molecule type" value="Genomic_DNA"/>
</dbReference>
<evidence type="ECO:0000313" key="3">
    <source>
        <dbReference type="Proteomes" id="UP001500190"/>
    </source>
</evidence>
<dbReference type="PANTHER" id="PTHR35525">
    <property type="entry name" value="BLL6575 PROTEIN"/>
    <property type="match status" value="1"/>
</dbReference>
<dbReference type="Pfam" id="PF07336">
    <property type="entry name" value="ABATE"/>
    <property type="match status" value="1"/>
</dbReference>
<dbReference type="InterPro" id="IPR010852">
    <property type="entry name" value="ABATE"/>
</dbReference>
<dbReference type="PANTHER" id="PTHR35525:SF3">
    <property type="entry name" value="BLL6575 PROTEIN"/>
    <property type="match status" value="1"/>
</dbReference>